<sequence length="254" mass="28356">MRDGGSPVCEVPMRIPTLTFALYLSFAGLAHATPPQTVEVRETLLGLNNTHMFVLRTLDDNMGLYTMRQTDVVLIARNRATNHDDQIWPVLRVKDLGPEVVETAELSRLETLPLPNRINPFDILLWRKARPLLGDRIRTADDLGIDQIWDASGLSVTVDNGGTTHGLQNDDIANLFKTSLNRTRKVLPPFFTEGGDMLADVEFSPETDCTSDGYTSLFEAGGENQKETWIARISCENDITMPKIEMFLVIPPTD</sequence>
<dbReference type="EMBL" id="CP032125">
    <property type="protein sequence ID" value="AXX98677.1"/>
    <property type="molecule type" value="Genomic_DNA"/>
</dbReference>
<keyword evidence="2" id="KW-1185">Reference proteome</keyword>
<dbReference type="OrthoDB" id="7739205at2"/>
<gene>
    <name evidence="1" type="ORF">BAR1_12550</name>
</gene>
<name>A0A347UIJ9_9RHOB</name>
<reference evidence="1 2" key="1">
    <citation type="submission" date="2018-09" db="EMBL/GenBank/DDBJ databases">
        <title>Profundibacter amoris BAR1 gen. nov., sp. nov., a new member of the Roseobacter clade isolated at Lokis Castle Vent Field on the Arctic Mid-Oceanic Ridge.</title>
        <authorList>
            <person name="Le Moine Bauer S."/>
            <person name="Sjoeberg A.G."/>
            <person name="L'Haridon S."/>
            <person name="Stokke R."/>
            <person name="Roalkvam I."/>
            <person name="Steen I.H."/>
            <person name="Dahle H."/>
        </authorList>
    </citation>
    <scope>NUCLEOTIDE SEQUENCE [LARGE SCALE GENOMIC DNA]</scope>
    <source>
        <strain evidence="1 2">BAR1</strain>
    </source>
</reference>
<dbReference type="AlphaFoldDB" id="A0A347UIJ9"/>
<accession>A0A347UIJ9</accession>
<protein>
    <recommendedName>
        <fullName evidence="3">DUF2259 domain-containing protein</fullName>
    </recommendedName>
</protein>
<evidence type="ECO:0008006" key="3">
    <source>
        <dbReference type="Google" id="ProtNLM"/>
    </source>
</evidence>
<organism evidence="1 2">
    <name type="scientific">Profundibacter amoris</name>
    <dbReference type="NCBI Taxonomy" id="2171755"/>
    <lineage>
        <taxon>Bacteria</taxon>
        <taxon>Pseudomonadati</taxon>
        <taxon>Pseudomonadota</taxon>
        <taxon>Alphaproteobacteria</taxon>
        <taxon>Rhodobacterales</taxon>
        <taxon>Paracoccaceae</taxon>
        <taxon>Profundibacter</taxon>
    </lineage>
</organism>
<evidence type="ECO:0000313" key="2">
    <source>
        <dbReference type="Proteomes" id="UP000261704"/>
    </source>
</evidence>
<dbReference type="Proteomes" id="UP000261704">
    <property type="component" value="Chromosome"/>
</dbReference>
<proteinExistence type="predicted"/>
<dbReference type="KEGG" id="pamo:BAR1_12550"/>
<evidence type="ECO:0000313" key="1">
    <source>
        <dbReference type="EMBL" id="AXX98677.1"/>
    </source>
</evidence>